<reference evidence="1" key="2">
    <citation type="journal article" date="2015" name="Data Brief">
        <title>Shoot transcriptome of the giant reed, Arundo donax.</title>
        <authorList>
            <person name="Barrero R.A."/>
            <person name="Guerrero F.D."/>
            <person name="Moolhuijzen P."/>
            <person name="Goolsby J.A."/>
            <person name="Tidwell J."/>
            <person name="Bellgard S.E."/>
            <person name="Bellgard M.I."/>
        </authorList>
    </citation>
    <scope>NUCLEOTIDE SEQUENCE</scope>
    <source>
        <tissue evidence="1">Shoot tissue taken approximately 20 cm above the soil surface</tissue>
    </source>
</reference>
<organism evidence="1">
    <name type="scientific">Arundo donax</name>
    <name type="common">Giant reed</name>
    <name type="synonym">Donax arundinaceus</name>
    <dbReference type="NCBI Taxonomy" id="35708"/>
    <lineage>
        <taxon>Eukaryota</taxon>
        <taxon>Viridiplantae</taxon>
        <taxon>Streptophyta</taxon>
        <taxon>Embryophyta</taxon>
        <taxon>Tracheophyta</taxon>
        <taxon>Spermatophyta</taxon>
        <taxon>Magnoliopsida</taxon>
        <taxon>Liliopsida</taxon>
        <taxon>Poales</taxon>
        <taxon>Poaceae</taxon>
        <taxon>PACMAD clade</taxon>
        <taxon>Arundinoideae</taxon>
        <taxon>Arundineae</taxon>
        <taxon>Arundo</taxon>
    </lineage>
</organism>
<evidence type="ECO:0000313" key="1">
    <source>
        <dbReference type="EMBL" id="JAD55273.1"/>
    </source>
</evidence>
<dbReference type="EMBL" id="GBRH01242622">
    <property type="protein sequence ID" value="JAD55273.1"/>
    <property type="molecule type" value="Transcribed_RNA"/>
</dbReference>
<dbReference type="AlphaFoldDB" id="A0A0A9AZF5"/>
<proteinExistence type="predicted"/>
<accession>A0A0A9AZF5</accession>
<name>A0A0A9AZF5_ARUDO</name>
<sequence>MVHTEACMVDCDHSAGASWNDLCSGWVHIWCRDV</sequence>
<reference evidence="1" key="1">
    <citation type="submission" date="2014-09" db="EMBL/GenBank/DDBJ databases">
        <authorList>
            <person name="Magalhaes I.L.F."/>
            <person name="Oliveira U."/>
            <person name="Santos F.R."/>
            <person name="Vidigal T.H.D.A."/>
            <person name="Brescovit A.D."/>
            <person name="Santos A.J."/>
        </authorList>
    </citation>
    <scope>NUCLEOTIDE SEQUENCE</scope>
    <source>
        <tissue evidence="1">Shoot tissue taken approximately 20 cm above the soil surface</tissue>
    </source>
</reference>
<protein>
    <submittedName>
        <fullName evidence="1">Uncharacterized protein</fullName>
    </submittedName>
</protein>